<reference evidence="1" key="2">
    <citation type="journal article" date="2020" name="Nat. Commun.">
        <title>Large-scale genome sequencing of mycorrhizal fungi provides insights into the early evolution of symbiotic traits.</title>
        <authorList>
            <person name="Miyauchi S."/>
            <person name="Kiss E."/>
            <person name="Kuo A."/>
            <person name="Drula E."/>
            <person name="Kohler A."/>
            <person name="Sanchez-Garcia M."/>
            <person name="Morin E."/>
            <person name="Andreopoulos B."/>
            <person name="Barry K.W."/>
            <person name="Bonito G."/>
            <person name="Buee M."/>
            <person name="Carver A."/>
            <person name="Chen C."/>
            <person name="Cichocki N."/>
            <person name="Clum A."/>
            <person name="Culley D."/>
            <person name="Crous P.W."/>
            <person name="Fauchery L."/>
            <person name="Girlanda M."/>
            <person name="Hayes R.D."/>
            <person name="Keri Z."/>
            <person name="LaButti K."/>
            <person name="Lipzen A."/>
            <person name="Lombard V."/>
            <person name="Magnuson J."/>
            <person name="Maillard F."/>
            <person name="Murat C."/>
            <person name="Nolan M."/>
            <person name="Ohm R.A."/>
            <person name="Pangilinan J."/>
            <person name="Pereira M.F."/>
            <person name="Perotto S."/>
            <person name="Peter M."/>
            <person name="Pfister S."/>
            <person name="Riley R."/>
            <person name="Sitrit Y."/>
            <person name="Stielow J.B."/>
            <person name="Szollosi G."/>
            <person name="Zifcakova L."/>
            <person name="Stursova M."/>
            <person name="Spatafora J.W."/>
            <person name="Tedersoo L."/>
            <person name="Vaario L.M."/>
            <person name="Yamada A."/>
            <person name="Yan M."/>
            <person name="Wang P."/>
            <person name="Xu J."/>
            <person name="Bruns T."/>
            <person name="Baldrian P."/>
            <person name="Vilgalys R."/>
            <person name="Dunand C."/>
            <person name="Henrissat B."/>
            <person name="Grigoriev I.V."/>
            <person name="Hibbett D."/>
            <person name="Nagy L.G."/>
            <person name="Martin F.M."/>
        </authorList>
    </citation>
    <scope>NUCLEOTIDE SEQUENCE</scope>
    <source>
        <strain evidence="1">BED1</strain>
    </source>
</reference>
<dbReference type="EMBL" id="WHUW01000091">
    <property type="protein sequence ID" value="KAF8425806.1"/>
    <property type="molecule type" value="Genomic_DNA"/>
</dbReference>
<dbReference type="Proteomes" id="UP001194468">
    <property type="component" value="Unassembled WGS sequence"/>
</dbReference>
<feature type="non-terminal residue" evidence="1">
    <location>
        <position position="65"/>
    </location>
</feature>
<proteinExistence type="predicted"/>
<reference evidence="1" key="1">
    <citation type="submission" date="2019-10" db="EMBL/GenBank/DDBJ databases">
        <authorList>
            <consortium name="DOE Joint Genome Institute"/>
            <person name="Kuo A."/>
            <person name="Miyauchi S."/>
            <person name="Kiss E."/>
            <person name="Drula E."/>
            <person name="Kohler A."/>
            <person name="Sanchez-Garcia M."/>
            <person name="Andreopoulos B."/>
            <person name="Barry K.W."/>
            <person name="Bonito G."/>
            <person name="Buee M."/>
            <person name="Carver A."/>
            <person name="Chen C."/>
            <person name="Cichocki N."/>
            <person name="Clum A."/>
            <person name="Culley D."/>
            <person name="Crous P.W."/>
            <person name="Fauchery L."/>
            <person name="Girlanda M."/>
            <person name="Hayes R."/>
            <person name="Keri Z."/>
            <person name="LaButti K."/>
            <person name="Lipzen A."/>
            <person name="Lombard V."/>
            <person name="Magnuson J."/>
            <person name="Maillard F."/>
            <person name="Morin E."/>
            <person name="Murat C."/>
            <person name="Nolan M."/>
            <person name="Ohm R."/>
            <person name="Pangilinan J."/>
            <person name="Pereira M."/>
            <person name="Perotto S."/>
            <person name="Peter M."/>
            <person name="Riley R."/>
            <person name="Sitrit Y."/>
            <person name="Stielow B."/>
            <person name="Szollosi G."/>
            <person name="Zifcakova L."/>
            <person name="Stursova M."/>
            <person name="Spatafora J.W."/>
            <person name="Tedersoo L."/>
            <person name="Vaario L.-M."/>
            <person name="Yamada A."/>
            <person name="Yan M."/>
            <person name="Wang P."/>
            <person name="Xu J."/>
            <person name="Bruns T."/>
            <person name="Baldrian P."/>
            <person name="Vilgalys R."/>
            <person name="Henrissat B."/>
            <person name="Grigoriev I.V."/>
            <person name="Hibbett D."/>
            <person name="Nagy L.G."/>
            <person name="Martin F.M."/>
        </authorList>
    </citation>
    <scope>NUCLEOTIDE SEQUENCE</scope>
    <source>
        <strain evidence="1">BED1</strain>
    </source>
</reference>
<protein>
    <submittedName>
        <fullName evidence="1">Uncharacterized protein</fullName>
    </submittedName>
</protein>
<dbReference type="AlphaFoldDB" id="A0AAD4BFV6"/>
<sequence length="65" mass="7597">LTPAYAFTDYRSQGQTTSHAIIEIGTPPSGSLTPFNIYVAFEYLRVEDERLMKLDRETRQWWKSI</sequence>
<organism evidence="1 2">
    <name type="scientific">Boletus edulis BED1</name>
    <dbReference type="NCBI Taxonomy" id="1328754"/>
    <lineage>
        <taxon>Eukaryota</taxon>
        <taxon>Fungi</taxon>
        <taxon>Dikarya</taxon>
        <taxon>Basidiomycota</taxon>
        <taxon>Agaricomycotina</taxon>
        <taxon>Agaricomycetes</taxon>
        <taxon>Agaricomycetidae</taxon>
        <taxon>Boletales</taxon>
        <taxon>Boletineae</taxon>
        <taxon>Boletaceae</taxon>
        <taxon>Boletoideae</taxon>
        <taxon>Boletus</taxon>
    </lineage>
</organism>
<comment type="caution">
    <text evidence="1">The sequence shown here is derived from an EMBL/GenBank/DDBJ whole genome shotgun (WGS) entry which is preliminary data.</text>
</comment>
<gene>
    <name evidence="1" type="ORF">L210DRAFT_3370064</name>
</gene>
<feature type="non-terminal residue" evidence="1">
    <location>
        <position position="1"/>
    </location>
</feature>
<name>A0AAD4BFV6_BOLED</name>
<evidence type="ECO:0000313" key="2">
    <source>
        <dbReference type="Proteomes" id="UP001194468"/>
    </source>
</evidence>
<keyword evidence="2" id="KW-1185">Reference proteome</keyword>
<evidence type="ECO:0000313" key="1">
    <source>
        <dbReference type="EMBL" id="KAF8425806.1"/>
    </source>
</evidence>
<accession>A0AAD4BFV6</accession>